<dbReference type="AlphaFoldDB" id="A0A1N6G8C4"/>
<dbReference type="InterPro" id="IPR050491">
    <property type="entry name" value="AmpC-like"/>
</dbReference>
<dbReference type="Proteomes" id="UP000185221">
    <property type="component" value="Unassembled WGS sequence"/>
</dbReference>
<evidence type="ECO:0000313" key="2">
    <source>
        <dbReference type="EMBL" id="SIO03757.1"/>
    </source>
</evidence>
<keyword evidence="3" id="KW-1185">Reference proteome</keyword>
<dbReference type="EMBL" id="FSRC01000002">
    <property type="protein sequence ID" value="SIO03757.1"/>
    <property type="molecule type" value="Genomic_DNA"/>
</dbReference>
<dbReference type="RefSeq" id="WP_074225816.1">
    <property type="nucleotide sequence ID" value="NZ_FSRC01000002.1"/>
</dbReference>
<accession>A0A1N6G8C4</accession>
<dbReference type="STRING" id="226505.SAMN05444394_3045"/>
<dbReference type="InterPro" id="IPR012338">
    <property type="entry name" value="Beta-lactam/transpept-like"/>
</dbReference>
<evidence type="ECO:0000313" key="3">
    <source>
        <dbReference type="Proteomes" id="UP000185221"/>
    </source>
</evidence>
<sequence>MIQRFIYSFLLLLISGVTLLAQDFNKLDQYFDSLESHDKFMGNVLLKANGEVLYARSLGFKDVAEEVELEKDTRFRVGSITKMFTTVLVFQAVEEGKMKLDQKLSEYIPEIPHSDQITISMLLQHRSGIHNFTNDDLYDTYFTSPQTREQLVKIIKDGGSDFEPDSKGEYSNSNFVLLTFILEDVYSKSYPELVKERITKPLQLEHTLVGQEKGTNEAESYSYEDGWQEEQVTDMSIPLGAGAIVSTAEDLGKFIEGLFSGKLISEESLALMKEIKEGYGRGLFQFPYYEKVAYGHNGGIDGFSSMIGYLPSEDVTVCILSNGSNYNNNNIILAILDTQFGREVKIPNFQTATLTEEELDQYLGEYASDQIPLKMTFVKEGNTLIAKPTGQPDTPLEARGNHVFEFVQAGATMIFDPEKGEMTLKQGGATILFKRTEQ</sequence>
<dbReference type="Gene3D" id="3.40.710.10">
    <property type="entry name" value="DD-peptidase/beta-lactamase superfamily"/>
    <property type="match status" value="1"/>
</dbReference>
<reference evidence="3" key="1">
    <citation type="submission" date="2016-11" db="EMBL/GenBank/DDBJ databases">
        <authorList>
            <person name="Varghese N."/>
            <person name="Submissions S."/>
        </authorList>
    </citation>
    <scope>NUCLEOTIDE SEQUENCE [LARGE SCALE GENOMIC DNA]</scope>
    <source>
        <strain evidence="3">DSM 15292</strain>
    </source>
</reference>
<name>A0A1N6G8C4_9BACT</name>
<protein>
    <submittedName>
        <fullName evidence="2">CubicO group peptidase, beta-lactamase class C family</fullName>
    </submittedName>
</protein>
<organism evidence="2 3">
    <name type="scientific">Algoriphagus halophilus</name>
    <dbReference type="NCBI Taxonomy" id="226505"/>
    <lineage>
        <taxon>Bacteria</taxon>
        <taxon>Pseudomonadati</taxon>
        <taxon>Bacteroidota</taxon>
        <taxon>Cytophagia</taxon>
        <taxon>Cytophagales</taxon>
        <taxon>Cyclobacteriaceae</taxon>
        <taxon>Algoriphagus</taxon>
    </lineage>
</organism>
<dbReference type="SUPFAM" id="SSF56601">
    <property type="entry name" value="beta-lactamase/transpeptidase-like"/>
    <property type="match status" value="1"/>
</dbReference>
<dbReference type="Pfam" id="PF00144">
    <property type="entry name" value="Beta-lactamase"/>
    <property type="match status" value="1"/>
</dbReference>
<gene>
    <name evidence="2" type="ORF">SAMN05444394_3045</name>
</gene>
<evidence type="ECO:0000259" key="1">
    <source>
        <dbReference type="Pfam" id="PF00144"/>
    </source>
</evidence>
<feature type="domain" description="Beta-lactamase-related" evidence="1">
    <location>
        <begin position="48"/>
        <end position="329"/>
    </location>
</feature>
<dbReference type="InterPro" id="IPR001466">
    <property type="entry name" value="Beta-lactam-related"/>
</dbReference>
<dbReference type="PANTHER" id="PTHR46825">
    <property type="entry name" value="D-ALANYL-D-ALANINE-CARBOXYPEPTIDASE/ENDOPEPTIDASE AMPH"/>
    <property type="match status" value="1"/>
</dbReference>
<dbReference type="PANTHER" id="PTHR46825:SF9">
    <property type="entry name" value="BETA-LACTAMASE-RELATED DOMAIN-CONTAINING PROTEIN"/>
    <property type="match status" value="1"/>
</dbReference>
<proteinExistence type="predicted"/>
<dbReference type="OrthoDB" id="9793489at2"/>